<dbReference type="AlphaFoldDB" id="A0A943DBG2"/>
<protein>
    <submittedName>
        <fullName evidence="1">Uncharacterized protein</fullName>
    </submittedName>
</protein>
<evidence type="ECO:0000313" key="2">
    <source>
        <dbReference type="Proteomes" id="UP000759273"/>
    </source>
</evidence>
<dbReference type="Proteomes" id="UP000759273">
    <property type="component" value="Unassembled WGS sequence"/>
</dbReference>
<accession>A0A943DBG2</accession>
<gene>
    <name evidence="1" type="ORF">KHY36_13105</name>
</gene>
<dbReference type="InterPro" id="IPR019660">
    <property type="entry name" value="Put_sensory_transdc_reg_YbjN"/>
</dbReference>
<dbReference type="EMBL" id="JAGZGG010000042">
    <property type="protein sequence ID" value="MBS5333452.1"/>
    <property type="molecule type" value="Genomic_DNA"/>
</dbReference>
<evidence type="ECO:0000313" key="1">
    <source>
        <dbReference type="EMBL" id="MBS5333452.1"/>
    </source>
</evidence>
<name>A0A943DBG2_9FIRM</name>
<organism evidence="1 2">
    <name type="scientific">Subdoligranulum variabile</name>
    <dbReference type="NCBI Taxonomy" id="214851"/>
    <lineage>
        <taxon>Bacteria</taxon>
        <taxon>Bacillati</taxon>
        <taxon>Bacillota</taxon>
        <taxon>Clostridia</taxon>
        <taxon>Eubacteriales</taxon>
        <taxon>Oscillospiraceae</taxon>
        <taxon>Subdoligranulum</taxon>
    </lineage>
</organism>
<proteinExistence type="predicted"/>
<comment type="caution">
    <text evidence="1">The sequence shown here is derived from an EMBL/GenBank/DDBJ whole genome shotgun (WGS) entry which is preliminary data.</text>
</comment>
<dbReference type="Pfam" id="PF10722">
    <property type="entry name" value="YbjN"/>
    <property type="match status" value="1"/>
</dbReference>
<reference evidence="1" key="1">
    <citation type="submission" date="2021-02" db="EMBL/GenBank/DDBJ databases">
        <title>Infant gut strain persistence is associated with maternal origin, phylogeny, and functional potential including surface adhesion and iron acquisition.</title>
        <authorList>
            <person name="Lou Y.C."/>
        </authorList>
    </citation>
    <scope>NUCLEOTIDE SEQUENCE</scope>
    <source>
        <strain evidence="1">L3_101_000M1_dasL3_101_000M1_concoct_87</strain>
    </source>
</reference>
<sequence>MLHCDLSQQEQHRRKEIAEHTRQMLLTELPIDSQDETSIMGRYRDYYLQISFSELHPLMVVCLAKALTHPGTAKQCRIANDLNLRSVLGSHAINDEVGCYSYRATHWLDTELDAKRFYEILDRCVDEADRGFYKLAC</sequence>